<accession>A0AAE9YJ94</accession>
<proteinExistence type="predicted"/>
<gene>
    <name evidence="2" type="ORF">SG35_016940</name>
</gene>
<dbReference type="AlphaFoldDB" id="A0AAE9YJ94"/>
<keyword evidence="1" id="KW-1133">Transmembrane helix</keyword>
<evidence type="ECO:0000313" key="3">
    <source>
        <dbReference type="Proteomes" id="UP000032568"/>
    </source>
</evidence>
<name>A0AAE9YJ94_9GAMM</name>
<keyword evidence="1" id="KW-0812">Transmembrane</keyword>
<reference evidence="2 3" key="2">
    <citation type="journal article" date="2022" name="Mar. Drugs">
        <title>Bioassay-Guided Fractionation Leads to the Detection of Cholic Acid Generated by the Rare Thalassomonas sp.</title>
        <authorList>
            <person name="Pheiffer F."/>
            <person name="Schneider Y.K."/>
            <person name="Hansen E.H."/>
            <person name="Andersen J.H."/>
            <person name="Isaksson J."/>
            <person name="Busche T."/>
            <person name="R C."/>
            <person name="Kalinowski J."/>
            <person name="Zyl L.V."/>
            <person name="Trindade M."/>
        </authorList>
    </citation>
    <scope>NUCLEOTIDE SEQUENCE [LARGE SCALE GENOMIC DNA]</scope>
    <source>
        <strain evidence="2 3">A5K-106</strain>
    </source>
</reference>
<evidence type="ECO:0000313" key="2">
    <source>
        <dbReference type="EMBL" id="WDD97039.1"/>
    </source>
</evidence>
<dbReference type="KEGG" id="tact:SG35_016940"/>
<dbReference type="Proteomes" id="UP000032568">
    <property type="component" value="Chromosome"/>
</dbReference>
<dbReference type="EMBL" id="CP059735">
    <property type="protein sequence ID" value="WDD97039.1"/>
    <property type="molecule type" value="Genomic_DNA"/>
</dbReference>
<protein>
    <submittedName>
        <fullName evidence="2">Uncharacterized protein</fullName>
    </submittedName>
</protein>
<dbReference type="RefSeq" id="WP_044831664.1">
    <property type="nucleotide sequence ID" value="NZ_CP059735.1"/>
</dbReference>
<feature type="transmembrane region" description="Helical" evidence="1">
    <location>
        <begin position="7"/>
        <end position="25"/>
    </location>
</feature>
<sequence length="579" mass="63950">MKQPVSNFLLYAVFGVFISGGYWFYQQLSAVSQSGQSAMPARQAAADRSRQERSLPATKGADSIHALLGFDYNITTEVVNNDQVELASSVFSGKLVLKRVPAQNNLDTSAPEKQGAAPFIWQGQILDGQLSQAGKTKQFDQAILFTAQYQEFVFNDINFLGLDAGHPANAVRYLLKQVSYDLKQPITIATATDIARYRYLQRDNRLNRELESREILHDTQPQALNISVEKVTEDWQLILDNNALPEALNNSLTTFYQSQDGGFAVKQRLTVTALDTTALEKINNGQEGSYNANANSSLVYQAPGLNVQADINSYEALMQALAKLATLPDEALAKSIGKYLIEHYSADELVKLMKMQENFGAENNDKLASLIIYSIQKNPEFAAEVTLVDLLEHPELETINKQRVIMSLGRFEAVSEHSLNRLQQLAQTSDNVLAHTAQLSIGTAARYNEQQKESVSDYLSGQLRQSDNKAVTLLAINNSGLNTLNAQAVNYLGDKSAAVNVALIKLLAKDPAYHEQLINYAIVSNQAKTIHALGRALAAKQLTLNPAQEQQISAQIDKTQTRVVKEQLLALLADEEQSW</sequence>
<keyword evidence="3" id="KW-1185">Reference proteome</keyword>
<keyword evidence="1" id="KW-0472">Membrane</keyword>
<evidence type="ECO:0000256" key="1">
    <source>
        <dbReference type="SAM" id="Phobius"/>
    </source>
</evidence>
<organism evidence="2 3">
    <name type="scientific">Thalassomonas actiniarum</name>
    <dbReference type="NCBI Taxonomy" id="485447"/>
    <lineage>
        <taxon>Bacteria</taxon>
        <taxon>Pseudomonadati</taxon>
        <taxon>Pseudomonadota</taxon>
        <taxon>Gammaproteobacteria</taxon>
        <taxon>Alteromonadales</taxon>
        <taxon>Colwelliaceae</taxon>
        <taxon>Thalassomonas</taxon>
    </lineage>
</organism>
<reference evidence="2 3" key="1">
    <citation type="journal article" date="2015" name="Genome Announc.">
        <title>Draft Genome Sequences of Marine Isolates of Thalassomonas viridans and Thalassomonas actiniarum.</title>
        <authorList>
            <person name="Olonade I."/>
            <person name="van Zyl L.J."/>
            <person name="Trindade M."/>
        </authorList>
    </citation>
    <scope>NUCLEOTIDE SEQUENCE [LARGE SCALE GENOMIC DNA]</scope>
    <source>
        <strain evidence="2 3">A5K-106</strain>
    </source>
</reference>